<dbReference type="PANTHER" id="PTHR30258">
    <property type="entry name" value="TYPE II SECRETION SYSTEM PROTEIN GSPE-RELATED"/>
    <property type="match status" value="1"/>
</dbReference>
<dbReference type="Gene3D" id="3.40.50.300">
    <property type="entry name" value="P-loop containing nucleotide triphosphate hydrolases"/>
    <property type="match status" value="1"/>
</dbReference>
<dbReference type="Proteomes" id="UP001286174">
    <property type="component" value="Unassembled WGS sequence"/>
</dbReference>
<reference evidence="5 6" key="1">
    <citation type="submission" date="2022-03" db="EMBL/GenBank/DDBJ databases">
        <title>Novel taxa within the pig intestine.</title>
        <authorList>
            <person name="Wylensek D."/>
            <person name="Bishof K."/>
            <person name="Afrizal A."/>
            <person name="Clavel T."/>
        </authorList>
    </citation>
    <scope>NUCLEOTIDE SEQUENCE [LARGE SCALE GENOMIC DNA]</scope>
    <source>
        <strain evidence="5 6">CLA-KB-P133</strain>
    </source>
</reference>
<dbReference type="PROSITE" id="PS00662">
    <property type="entry name" value="T2SP_E"/>
    <property type="match status" value="1"/>
</dbReference>
<dbReference type="GO" id="GO:0005886">
    <property type="term" value="C:plasma membrane"/>
    <property type="evidence" value="ECO:0007669"/>
    <property type="project" value="TreeGrafter"/>
</dbReference>
<comment type="caution">
    <text evidence="5">The sequence shown here is derived from an EMBL/GenBank/DDBJ whole genome shotgun (WGS) entry which is preliminary data.</text>
</comment>
<accession>A0AB35U0V5</accession>
<evidence type="ECO:0000259" key="4">
    <source>
        <dbReference type="PROSITE" id="PS00662"/>
    </source>
</evidence>
<proteinExistence type="inferred from homology"/>
<keyword evidence="6" id="KW-1185">Reference proteome</keyword>
<dbReference type="RefSeq" id="WP_370595728.1">
    <property type="nucleotide sequence ID" value="NZ_JALBUR010000006.1"/>
</dbReference>
<dbReference type="AlphaFoldDB" id="A0AB35U0V5"/>
<dbReference type="SUPFAM" id="SSF52540">
    <property type="entry name" value="P-loop containing nucleoside triphosphate hydrolases"/>
    <property type="match status" value="1"/>
</dbReference>
<dbReference type="Pfam" id="PF00437">
    <property type="entry name" value="T2SSE"/>
    <property type="match status" value="1"/>
</dbReference>
<dbReference type="GO" id="GO:0016887">
    <property type="term" value="F:ATP hydrolysis activity"/>
    <property type="evidence" value="ECO:0007669"/>
    <property type="project" value="TreeGrafter"/>
</dbReference>
<dbReference type="CDD" id="cd01129">
    <property type="entry name" value="PulE-GspE-like"/>
    <property type="match status" value="1"/>
</dbReference>
<keyword evidence="2" id="KW-0547">Nucleotide-binding</keyword>
<keyword evidence="3" id="KW-0067">ATP-binding</keyword>
<evidence type="ECO:0000313" key="5">
    <source>
        <dbReference type="EMBL" id="MDX8419243.1"/>
    </source>
</evidence>
<sequence>MEDRLQDLLRIALAYQVTDIHFSLLSQKGEVAIEMRVHGTMEQLKPQDDDLRLFHYLMYRANLDLSRVSVPQTGSFEEEVDGTVLSLRFALVTSYRLTSGVLRILNHSSRLQIDDLTRDRQAQGFLHDILQHRTGLFVLSGPTGSGKTTSLYTLLNSVSGRKIYTLEDPVEVINPAYVQLQINDRQHMSYAEGIKQLMRHDPDIIMIGEIRDSEAAVMAVRCALTGHLVLTSLHASSCTSAILRLLDLGVKDYQLKDVLGGISNQRLYPCSQGMTGIYEIMDRKEVDYWFANKETSEDFIPLSAKASFAAANGIIEKMAAAADFTF</sequence>
<dbReference type="Gene3D" id="3.30.450.90">
    <property type="match status" value="1"/>
</dbReference>
<organism evidence="5 6">
    <name type="scientific">Grylomicrobium aquisgranensis</name>
    <dbReference type="NCBI Taxonomy" id="2926318"/>
    <lineage>
        <taxon>Bacteria</taxon>
        <taxon>Bacillati</taxon>
        <taxon>Bacillota</taxon>
        <taxon>Erysipelotrichia</taxon>
        <taxon>Erysipelotrichales</taxon>
        <taxon>Erysipelotrichaceae</taxon>
        <taxon>Grylomicrobium</taxon>
    </lineage>
</organism>
<gene>
    <name evidence="5" type="primary">tadA</name>
    <name evidence="5" type="ORF">MOZ60_03945</name>
</gene>
<dbReference type="EMBL" id="JALBUR010000006">
    <property type="protein sequence ID" value="MDX8419243.1"/>
    <property type="molecule type" value="Genomic_DNA"/>
</dbReference>
<evidence type="ECO:0000256" key="3">
    <source>
        <dbReference type="ARBA" id="ARBA00022840"/>
    </source>
</evidence>
<dbReference type="InterPro" id="IPR027417">
    <property type="entry name" value="P-loop_NTPase"/>
</dbReference>
<comment type="similarity">
    <text evidence="1">Belongs to the GSP E family.</text>
</comment>
<dbReference type="PANTHER" id="PTHR30258:SF2">
    <property type="entry name" value="COMG OPERON PROTEIN 1"/>
    <property type="match status" value="1"/>
</dbReference>
<evidence type="ECO:0000256" key="2">
    <source>
        <dbReference type="ARBA" id="ARBA00022741"/>
    </source>
</evidence>
<dbReference type="GO" id="GO:0005524">
    <property type="term" value="F:ATP binding"/>
    <property type="evidence" value="ECO:0007669"/>
    <property type="project" value="UniProtKB-KW"/>
</dbReference>
<protein>
    <submittedName>
        <fullName evidence="5">Flp pilus assembly complex ATPase component TadA</fullName>
    </submittedName>
</protein>
<feature type="domain" description="Bacterial type II secretion system protein E" evidence="4">
    <location>
        <begin position="198"/>
        <end position="212"/>
    </location>
</feature>
<dbReference type="InterPro" id="IPR001482">
    <property type="entry name" value="T2SS/T4SS_dom"/>
</dbReference>
<name>A0AB35U0V5_9FIRM</name>
<evidence type="ECO:0000256" key="1">
    <source>
        <dbReference type="ARBA" id="ARBA00006611"/>
    </source>
</evidence>
<evidence type="ECO:0000313" key="6">
    <source>
        <dbReference type="Proteomes" id="UP001286174"/>
    </source>
</evidence>